<protein>
    <submittedName>
        <fullName evidence="2">Uncharacterized protein</fullName>
    </submittedName>
</protein>
<dbReference type="RefSeq" id="WP_092647791.1">
    <property type="nucleotide sequence ID" value="NZ_FNPX01000024.1"/>
</dbReference>
<sequence>MTAKPIFDIRKQVQKRNLEYMIVLPIMALALVFLGKYLMAETFVWGLSVDFAEKWDGWTFVGMVLIGTGAYYLIKTVIFAIRSTGKSGEWHFRLTSEELLWKVPDHSFGPEVGFVSNLANILKVEFRTTAQYDEADVREYWIHFRDRDPIQLMEYTGYSVSWLVSEIHRAGVPYDETFVSR</sequence>
<dbReference type="EMBL" id="FNPX01000024">
    <property type="protein sequence ID" value="SDZ57879.1"/>
    <property type="molecule type" value="Genomic_DNA"/>
</dbReference>
<keyword evidence="1" id="KW-1133">Transmembrane helix</keyword>
<keyword evidence="3" id="KW-1185">Reference proteome</keyword>
<proteinExistence type="predicted"/>
<accession>A0A1H3U8I8</accession>
<evidence type="ECO:0000313" key="3">
    <source>
        <dbReference type="Proteomes" id="UP000198914"/>
    </source>
</evidence>
<feature type="transmembrane region" description="Helical" evidence="1">
    <location>
        <begin position="20"/>
        <end position="38"/>
    </location>
</feature>
<keyword evidence="1" id="KW-0812">Transmembrane</keyword>
<feature type="transmembrane region" description="Helical" evidence="1">
    <location>
        <begin position="58"/>
        <end position="81"/>
    </location>
</feature>
<evidence type="ECO:0000256" key="1">
    <source>
        <dbReference type="SAM" id="Phobius"/>
    </source>
</evidence>
<keyword evidence="1" id="KW-0472">Membrane</keyword>
<dbReference type="OrthoDB" id="7837727at2"/>
<dbReference type="AlphaFoldDB" id="A0A1H3U8I8"/>
<name>A0A1H3U8I8_9RHOB</name>
<gene>
    <name evidence="2" type="ORF">SAMN05444004_12431</name>
</gene>
<evidence type="ECO:0000313" key="2">
    <source>
        <dbReference type="EMBL" id="SDZ57879.1"/>
    </source>
</evidence>
<dbReference type="Proteomes" id="UP000198914">
    <property type="component" value="Unassembled WGS sequence"/>
</dbReference>
<organism evidence="2 3">
    <name type="scientific">Jannaschia faecimaris</name>
    <dbReference type="NCBI Taxonomy" id="1244108"/>
    <lineage>
        <taxon>Bacteria</taxon>
        <taxon>Pseudomonadati</taxon>
        <taxon>Pseudomonadota</taxon>
        <taxon>Alphaproteobacteria</taxon>
        <taxon>Rhodobacterales</taxon>
        <taxon>Roseobacteraceae</taxon>
        <taxon>Jannaschia</taxon>
    </lineage>
</organism>
<reference evidence="3" key="1">
    <citation type="submission" date="2016-10" db="EMBL/GenBank/DDBJ databases">
        <authorList>
            <person name="Varghese N."/>
            <person name="Submissions S."/>
        </authorList>
    </citation>
    <scope>NUCLEOTIDE SEQUENCE [LARGE SCALE GENOMIC DNA]</scope>
    <source>
        <strain evidence="3">DSM 100420</strain>
    </source>
</reference>